<dbReference type="InterPro" id="IPR017938">
    <property type="entry name" value="Riboflavin_synthase-like_b-brl"/>
</dbReference>
<keyword evidence="3" id="KW-1185">Reference proteome</keyword>
<dbReference type="SUPFAM" id="SSF63380">
    <property type="entry name" value="Riboflavin synthase domain-like"/>
    <property type="match status" value="1"/>
</dbReference>
<dbReference type="Gene3D" id="3.40.50.80">
    <property type="entry name" value="Nucleotide-binding domain of ferredoxin-NADP reductase (FNR) module"/>
    <property type="match status" value="1"/>
</dbReference>
<evidence type="ECO:0000313" key="3">
    <source>
        <dbReference type="Proteomes" id="UP000231632"/>
    </source>
</evidence>
<dbReference type="GO" id="GO:0051537">
    <property type="term" value="F:2 iron, 2 sulfur cluster binding"/>
    <property type="evidence" value="ECO:0007669"/>
    <property type="project" value="InterPro"/>
</dbReference>
<dbReference type="PANTHER" id="PTHR47354">
    <property type="entry name" value="NADH OXIDOREDUCTASE HCR"/>
    <property type="match status" value="1"/>
</dbReference>
<keyword evidence="2" id="KW-0560">Oxidoreductase</keyword>
<sequence length="239" mass="26249">MQHSSTYRMRVKKNIRVTAPDCADTVNLLALEPVYGETLQPFMPGQFVRIGIPKLNEPAPGYFAIASCPERPDSYEFFVKNAGPLSAYLCDINEGTELEIEGPMGKGFDLSAFKGSDVYLVGVGTGIAPLRTVWQDIIHHREDYGKVTIYAGFLTSMHQLLTDELEELSRHDIEVSVTLEIGHESWDGPIGYVQHALEADAPDGTNAVACLAGMSAMVDACTETLQNLGFNDDRILLNH</sequence>
<dbReference type="SUPFAM" id="SSF52343">
    <property type="entry name" value="Ferredoxin reductase-like, C-terminal NADP-linked domain"/>
    <property type="match status" value="1"/>
</dbReference>
<dbReference type="EC" id="1.12.98.4" evidence="2"/>
<dbReference type="PROSITE" id="PS51384">
    <property type="entry name" value="FAD_FR"/>
    <property type="match status" value="1"/>
</dbReference>
<dbReference type="InterPro" id="IPR050415">
    <property type="entry name" value="MRET"/>
</dbReference>
<evidence type="ECO:0000259" key="1">
    <source>
        <dbReference type="PROSITE" id="PS51384"/>
    </source>
</evidence>
<dbReference type="Pfam" id="PF00175">
    <property type="entry name" value="NAD_binding_1"/>
    <property type="match status" value="1"/>
</dbReference>
<comment type="caution">
    <text evidence="2">The sequence shown here is derived from an EMBL/GenBank/DDBJ whole genome shotgun (WGS) entry which is preliminary data.</text>
</comment>
<reference evidence="2 3" key="1">
    <citation type="journal article" date="2017" name="Arch. Microbiol.">
        <title>Mariprofundus micogutta sp. nov., a novel iron-oxidizing zetaproteobacterium isolated from a deep-sea hydrothermal field at the Bayonnaise knoll of the Izu-Ogasawara arc, and a description of Mariprofundales ord. nov. and Zetaproteobacteria classis nov.</title>
        <authorList>
            <person name="Makita H."/>
            <person name="Tanaka E."/>
            <person name="Mitsunobu S."/>
            <person name="Miyazaki M."/>
            <person name="Nunoura T."/>
            <person name="Uematsu K."/>
            <person name="Takaki Y."/>
            <person name="Nishi S."/>
            <person name="Shimamura S."/>
            <person name="Takai K."/>
        </authorList>
    </citation>
    <scope>NUCLEOTIDE SEQUENCE [LARGE SCALE GENOMIC DNA]</scope>
    <source>
        <strain evidence="2 3">ET2</strain>
    </source>
</reference>
<dbReference type="GO" id="GO:0006221">
    <property type="term" value="P:pyrimidine nucleotide biosynthetic process"/>
    <property type="evidence" value="ECO:0007669"/>
    <property type="project" value="InterPro"/>
</dbReference>
<organism evidence="2 3">
    <name type="scientific">Mariprofundus micogutta</name>
    <dbReference type="NCBI Taxonomy" id="1921010"/>
    <lineage>
        <taxon>Bacteria</taxon>
        <taxon>Pseudomonadati</taxon>
        <taxon>Pseudomonadota</taxon>
        <taxon>Candidatius Mariprofundia</taxon>
        <taxon>Mariprofundales</taxon>
        <taxon>Mariprofundaceae</taxon>
        <taxon>Mariprofundus</taxon>
    </lineage>
</organism>
<protein>
    <submittedName>
        <fullName evidence="2">Sulfhydrogenase subunit gamma</fullName>
        <ecNumber evidence="2">1.12.98.4</ecNumber>
    </submittedName>
</protein>
<dbReference type="GO" id="GO:0050660">
    <property type="term" value="F:flavin adenine dinucleotide binding"/>
    <property type="evidence" value="ECO:0007669"/>
    <property type="project" value="InterPro"/>
</dbReference>
<dbReference type="InterPro" id="IPR012165">
    <property type="entry name" value="Cyt_c3_hydrogenase_gsu"/>
</dbReference>
<dbReference type="Gene3D" id="2.40.30.10">
    <property type="entry name" value="Translation factors"/>
    <property type="match status" value="1"/>
</dbReference>
<dbReference type="PIRSF" id="PIRSF006816">
    <property type="entry name" value="Cyc3_hyd_g"/>
    <property type="match status" value="1"/>
</dbReference>
<dbReference type="InterPro" id="IPR039261">
    <property type="entry name" value="FNR_nucleotide-bd"/>
</dbReference>
<accession>A0A1L8CMP4</accession>
<dbReference type="InterPro" id="IPR001433">
    <property type="entry name" value="OxRdtase_FAD/NAD-bd"/>
</dbReference>
<dbReference type="Proteomes" id="UP000231632">
    <property type="component" value="Unassembled WGS sequence"/>
</dbReference>
<dbReference type="STRING" id="1921010.MMIC_P1136"/>
<name>A0A1L8CMP4_9PROT</name>
<dbReference type="EMBL" id="BDFD01000008">
    <property type="protein sequence ID" value="GAV20174.1"/>
    <property type="molecule type" value="Genomic_DNA"/>
</dbReference>
<dbReference type="GO" id="GO:0033796">
    <property type="term" value="F:sulfur reductase activity"/>
    <property type="evidence" value="ECO:0007669"/>
    <property type="project" value="UniProtKB-EC"/>
</dbReference>
<evidence type="ECO:0000313" key="2">
    <source>
        <dbReference type="EMBL" id="GAV20174.1"/>
    </source>
</evidence>
<dbReference type="PANTHER" id="PTHR47354:SF5">
    <property type="entry name" value="PROTEIN RFBI"/>
    <property type="match status" value="1"/>
</dbReference>
<dbReference type="AlphaFoldDB" id="A0A1L8CMP4"/>
<proteinExistence type="predicted"/>
<dbReference type="InterPro" id="IPR017927">
    <property type="entry name" value="FAD-bd_FR_type"/>
</dbReference>
<feature type="domain" description="FAD-binding FR-type" evidence="1">
    <location>
        <begin position="4"/>
        <end position="110"/>
    </location>
</feature>
<gene>
    <name evidence="2" type="ORF">MMIC_P1136</name>
</gene>